<evidence type="ECO:0000313" key="4">
    <source>
        <dbReference type="EMBL" id="SCZ77651.1"/>
    </source>
</evidence>
<proteinExistence type="predicted"/>
<name>A0A1G5RW34_9FIRM</name>
<evidence type="ECO:0000256" key="2">
    <source>
        <dbReference type="ARBA" id="ARBA00022643"/>
    </source>
</evidence>
<accession>A0A1G5RW34</accession>
<dbReference type="PANTHER" id="PTHR43278">
    <property type="entry name" value="NAD(P)H-DEPENDENT FMN-CONTAINING OXIDOREDUCTASE YWQN-RELATED"/>
    <property type="match status" value="1"/>
</dbReference>
<dbReference type="EMBL" id="FMWL01000003">
    <property type="protein sequence ID" value="SCZ77651.1"/>
    <property type="molecule type" value="Genomic_DNA"/>
</dbReference>
<evidence type="ECO:0000259" key="3">
    <source>
        <dbReference type="Pfam" id="PF03358"/>
    </source>
</evidence>
<dbReference type="Gene3D" id="3.40.50.360">
    <property type="match status" value="1"/>
</dbReference>
<keyword evidence="5" id="KW-1185">Reference proteome</keyword>
<dbReference type="RefSeq" id="WP_092589649.1">
    <property type="nucleotide sequence ID" value="NZ_FMWL01000003.1"/>
</dbReference>
<dbReference type="Proteomes" id="UP000199208">
    <property type="component" value="Unassembled WGS sequence"/>
</dbReference>
<dbReference type="InterPro" id="IPR029039">
    <property type="entry name" value="Flavoprotein-like_sf"/>
</dbReference>
<dbReference type="InterPro" id="IPR005025">
    <property type="entry name" value="FMN_Rdtase-like_dom"/>
</dbReference>
<keyword evidence="1" id="KW-0285">Flavoprotein</keyword>
<evidence type="ECO:0000313" key="5">
    <source>
        <dbReference type="Proteomes" id="UP000199208"/>
    </source>
</evidence>
<evidence type="ECO:0000256" key="1">
    <source>
        <dbReference type="ARBA" id="ARBA00022630"/>
    </source>
</evidence>
<dbReference type="InterPro" id="IPR051796">
    <property type="entry name" value="ISF_SsuE-like"/>
</dbReference>
<dbReference type="STRING" id="1120920.SAMN03080599_00849"/>
<sequence>MEILTVISPGLKTEKLRRMISDVISGADCEPQIVTGSETWPADYKGRKLLFAVELDEIGSDFEFLTYLKALSQSKPNFEGAHAALLINASTELFSKTFAKLAIFNLNQLGLAFIGKPLVEALPEEINLKTWQKHTAGTRPEILERLCKDLGYRLSQARIDKPSRLKLMVLHNSDIRTSNTLMLTHKVIQRLEGYLGDRLKVEEIRLEDGTIRDCRGCTFHTCMSFAENKACFYSGDKFTQIFASIEETDAILWVCPNYNDTISAVLMATINRMSGIYRTVRLDQKRIYGIVVSANSGGDSVAMQLIDGLCLNKGFMLPPYFALIEIANEPLSVLRNRGIDARIEAFAGHIGLQLQE</sequence>
<dbReference type="GO" id="GO:0016491">
    <property type="term" value="F:oxidoreductase activity"/>
    <property type="evidence" value="ECO:0007669"/>
    <property type="project" value="InterPro"/>
</dbReference>
<organism evidence="4 5">
    <name type="scientific">Acidaminobacter hydrogenoformans DSM 2784</name>
    <dbReference type="NCBI Taxonomy" id="1120920"/>
    <lineage>
        <taxon>Bacteria</taxon>
        <taxon>Bacillati</taxon>
        <taxon>Bacillota</taxon>
        <taxon>Clostridia</taxon>
        <taxon>Peptostreptococcales</taxon>
        <taxon>Acidaminobacteraceae</taxon>
        <taxon>Acidaminobacter</taxon>
    </lineage>
</organism>
<protein>
    <submittedName>
        <fullName evidence="4">Multimeric flavodoxin WrbA</fullName>
    </submittedName>
</protein>
<keyword evidence="2" id="KW-0288">FMN</keyword>
<dbReference type="AlphaFoldDB" id="A0A1G5RW34"/>
<dbReference type="PANTHER" id="PTHR43278:SF4">
    <property type="entry name" value="NAD(P)H-DEPENDENT FMN-CONTAINING OXIDOREDUCTASE YWQN-RELATED"/>
    <property type="match status" value="1"/>
</dbReference>
<dbReference type="OrthoDB" id="1705236at2"/>
<gene>
    <name evidence="4" type="ORF">SAMN03080599_00849</name>
</gene>
<reference evidence="4 5" key="1">
    <citation type="submission" date="2016-10" db="EMBL/GenBank/DDBJ databases">
        <authorList>
            <person name="de Groot N.N."/>
        </authorList>
    </citation>
    <scope>NUCLEOTIDE SEQUENCE [LARGE SCALE GENOMIC DNA]</scope>
    <source>
        <strain evidence="4 5">DSM 2784</strain>
    </source>
</reference>
<dbReference type="SUPFAM" id="SSF52218">
    <property type="entry name" value="Flavoproteins"/>
    <property type="match status" value="1"/>
</dbReference>
<feature type="domain" description="NADPH-dependent FMN reductase-like" evidence="3">
    <location>
        <begin position="166"/>
        <end position="323"/>
    </location>
</feature>
<dbReference type="Pfam" id="PF03358">
    <property type="entry name" value="FMN_red"/>
    <property type="match status" value="1"/>
</dbReference>